<dbReference type="GO" id="GO:0016757">
    <property type="term" value="F:glycosyltransferase activity"/>
    <property type="evidence" value="ECO:0007669"/>
    <property type="project" value="UniProtKB-KW"/>
</dbReference>
<evidence type="ECO:0000259" key="1">
    <source>
        <dbReference type="Pfam" id="PF00156"/>
    </source>
</evidence>
<dbReference type="SUPFAM" id="SSF53271">
    <property type="entry name" value="PRTase-like"/>
    <property type="match status" value="1"/>
</dbReference>
<dbReference type="Gene3D" id="3.40.50.2020">
    <property type="match status" value="1"/>
</dbReference>
<keyword evidence="3" id="KW-1185">Reference proteome</keyword>
<dbReference type="InterPro" id="IPR029057">
    <property type="entry name" value="PRTase-like"/>
</dbReference>
<dbReference type="OrthoDB" id="9810066at2"/>
<keyword evidence="2" id="KW-0328">Glycosyltransferase</keyword>
<evidence type="ECO:0000313" key="3">
    <source>
        <dbReference type="Proteomes" id="UP000239772"/>
    </source>
</evidence>
<dbReference type="EMBL" id="PVZS01000016">
    <property type="protein sequence ID" value="PSC04116.1"/>
    <property type="molecule type" value="Genomic_DNA"/>
</dbReference>
<proteinExistence type="predicted"/>
<dbReference type="Pfam" id="PF00156">
    <property type="entry name" value="Pribosyltran"/>
    <property type="match status" value="1"/>
</dbReference>
<protein>
    <submittedName>
        <fullName evidence="2">Phosphoribosyltransferase</fullName>
    </submittedName>
</protein>
<organism evidence="2 3">
    <name type="scientific">Alsobacter soli</name>
    <dbReference type="NCBI Taxonomy" id="2109933"/>
    <lineage>
        <taxon>Bacteria</taxon>
        <taxon>Pseudomonadati</taxon>
        <taxon>Pseudomonadota</taxon>
        <taxon>Alphaproteobacteria</taxon>
        <taxon>Hyphomicrobiales</taxon>
        <taxon>Alsobacteraceae</taxon>
        <taxon>Alsobacter</taxon>
    </lineage>
</organism>
<dbReference type="RefSeq" id="WP_106337833.1">
    <property type="nucleotide sequence ID" value="NZ_PVZS01000016.1"/>
</dbReference>
<dbReference type="InterPro" id="IPR000836">
    <property type="entry name" value="PRTase_dom"/>
</dbReference>
<evidence type="ECO:0000313" key="2">
    <source>
        <dbReference type="EMBL" id="PSC04116.1"/>
    </source>
</evidence>
<dbReference type="CDD" id="cd06223">
    <property type="entry name" value="PRTases_typeI"/>
    <property type="match status" value="1"/>
</dbReference>
<dbReference type="Gene3D" id="3.30.1310.20">
    <property type="entry name" value="PRTase-like"/>
    <property type="match status" value="1"/>
</dbReference>
<dbReference type="Proteomes" id="UP000239772">
    <property type="component" value="Unassembled WGS sequence"/>
</dbReference>
<reference evidence="3" key="1">
    <citation type="submission" date="2018-03" db="EMBL/GenBank/DDBJ databases">
        <authorList>
            <person name="Sun L."/>
            <person name="Liu H."/>
            <person name="Chen W."/>
            <person name="Huang K."/>
            <person name="Liu W."/>
            <person name="Gao X."/>
        </authorList>
    </citation>
    <scope>NUCLEOTIDE SEQUENCE [LARGE SCALE GENOMIC DNA]</scope>
    <source>
        <strain evidence="3">SH9</strain>
    </source>
</reference>
<name>A0A2T1HR50_9HYPH</name>
<comment type="caution">
    <text evidence="2">The sequence shown here is derived from an EMBL/GenBank/DDBJ whole genome shotgun (WGS) entry which is preliminary data.</text>
</comment>
<sequence>MFRNRIDAGRRLAAALADYKAKQPLVFGLARGGVPVAAEVAKALDAPLRAVLVRKIGAPGQPELAVGAVADGDPPATVWNDDLVAAFDLDAGARASLVRDQMRVIEERRARFGMGASPAPVQGRAVIVVDDGLATGATAKAALRAMRARGPSELILAVPVAPPETLDGMQGEADKVICLETPAFFMGVGNFYENFRQTSDDEVAALLGNSAQPSAGEHG</sequence>
<gene>
    <name evidence="2" type="ORF">SLNSH_15050</name>
</gene>
<dbReference type="AlphaFoldDB" id="A0A2T1HR50"/>
<accession>A0A2T1HR50</accession>
<keyword evidence="2" id="KW-0808">Transferase</keyword>
<feature type="domain" description="Phosphoribosyltransferase" evidence="1">
    <location>
        <begin position="4"/>
        <end position="180"/>
    </location>
</feature>